<organism evidence="1 2">
    <name type="scientific">Dyadobacter chenhuakuii</name>
    <dbReference type="NCBI Taxonomy" id="2909339"/>
    <lineage>
        <taxon>Bacteria</taxon>
        <taxon>Pseudomonadati</taxon>
        <taxon>Bacteroidota</taxon>
        <taxon>Cytophagia</taxon>
        <taxon>Cytophagales</taxon>
        <taxon>Spirosomataceae</taxon>
        <taxon>Dyadobacter</taxon>
    </lineage>
</organism>
<reference evidence="1" key="1">
    <citation type="submission" date="2022-01" db="EMBL/GenBank/DDBJ databases">
        <title>Novel species in genus Dyadobacter.</title>
        <authorList>
            <person name="Ma C."/>
        </authorList>
    </citation>
    <scope>NUCLEOTIDE SEQUENCE</scope>
    <source>
        <strain evidence="1">CY357</strain>
    </source>
</reference>
<dbReference type="Gene3D" id="3.30.565.10">
    <property type="entry name" value="Histidine kinase-like ATPase, C-terminal domain"/>
    <property type="match status" value="1"/>
</dbReference>
<evidence type="ECO:0000313" key="2">
    <source>
        <dbReference type="Proteomes" id="UP001139411"/>
    </source>
</evidence>
<sequence length="190" mass="21839">MEHDRIRIHFTSNREEIPGILKICLDHVVQNTKNASPSPDTFSKIKWVITELLTNAVKHSGTRDCTLNIKVDNDRLFLEKEDRGNPLSLIGQDTGKIFTWPIKGFTNRVEFQIYHNGVDSLIVRSDDAHSAKFYVKEMTGPDMPRLLNDSSEHFGLLILTKASHEFYYEYDAETQTNRFTSVFLFAEKTG</sequence>
<proteinExistence type="predicted"/>
<gene>
    <name evidence="1" type="ORF">L0661_01750</name>
</gene>
<dbReference type="InterPro" id="IPR036890">
    <property type="entry name" value="HATPase_C_sf"/>
</dbReference>
<dbReference type="SUPFAM" id="SSF55874">
    <property type="entry name" value="ATPase domain of HSP90 chaperone/DNA topoisomerase II/histidine kinase"/>
    <property type="match status" value="1"/>
</dbReference>
<accession>A0A9X1QAU1</accession>
<name>A0A9X1QAU1_9BACT</name>
<dbReference type="AlphaFoldDB" id="A0A9X1QAU1"/>
<dbReference type="RefSeq" id="WP_235176567.1">
    <property type="nucleotide sequence ID" value="NZ_JAKFFV010000002.1"/>
</dbReference>
<dbReference type="EMBL" id="JAKFFV010000002">
    <property type="protein sequence ID" value="MCF2497012.1"/>
    <property type="molecule type" value="Genomic_DNA"/>
</dbReference>
<evidence type="ECO:0000313" key="1">
    <source>
        <dbReference type="EMBL" id="MCF2497012.1"/>
    </source>
</evidence>
<dbReference type="Proteomes" id="UP001139411">
    <property type="component" value="Unassembled WGS sequence"/>
</dbReference>
<protein>
    <submittedName>
        <fullName evidence="1">Anti-sigma regulatory factor</fullName>
    </submittedName>
</protein>
<comment type="caution">
    <text evidence="1">The sequence shown here is derived from an EMBL/GenBank/DDBJ whole genome shotgun (WGS) entry which is preliminary data.</text>
</comment>